<keyword evidence="1" id="KW-0175">Coiled coil</keyword>
<feature type="region of interest" description="Disordered" evidence="2">
    <location>
        <begin position="1"/>
        <end position="24"/>
    </location>
</feature>
<evidence type="ECO:0000313" key="3">
    <source>
        <dbReference type="EMBL" id="GAA3237139.1"/>
    </source>
</evidence>
<evidence type="ECO:0000256" key="2">
    <source>
        <dbReference type="SAM" id="MobiDB-lite"/>
    </source>
</evidence>
<proteinExistence type="predicted"/>
<evidence type="ECO:0000313" key="4">
    <source>
        <dbReference type="Proteomes" id="UP001501237"/>
    </source>
</evidence>
<protein>
    <submittedName>
        <fullName evidence="3">Uncharacterized protein</fullName>
    </submittedName>
</protein>
<dbReference type="Proteomes" id="UP001501237">
    <property type="component" value="Unassembled WGS sequence"/>
</dbReference>
<accession>A0ABP6QMD1</accession>
<dbReference type="EMBL" id="BAAAUV010000032">
    <property type="protein sequence ID" value="GAA3237139.1"/>
    <property type="molecule type" value="Genomic_DNA"/>
</dbReference>
<feature type="coiled-coil region" evidence="1">
    <location>
        <begin position="298"/>
        <end position="332"/>
    </location>
</feature>
<organism evidence="3 4">
    <name type="scientific">Actinocorallia longicatena</name>
    <dbReference type="NCBI Taxonomy" id="111803"/>
    <lineage>
        <taxon>Bacteria</taxon>
        <taxon>Bacillati</taxon>
        <taxon>Actinomycetota</taxon>
        <taxon>Actinomycetes</taxon>
        <taxon>Streptosporangiales</taxon>
        <taxon>Thermomonosporaceae</taxon>
        <taxon>Actinocorallia</taxon>
    </lineage>
</organism>
<evidence type="ECO:0000256" key="1">
    <source>
        <dbReference type="SAM" id="Coils"/>
    </source>
</evidence>
<keyword evidence="4" id="KW-1185">Reference proteome</keyword>
<sequence>MQRPGDQRRRGRRDARAEQAQTAALQAKEQAAEAFYDMDQAQKYVGGRLTLLGDLDLTAADRLRPRFERADATANEAALAYITIVDAHDLDDVNRAFAEYDAGHRALSGVTETLKRVTAEINQVAAEIQPQLARLESSLDQLPPRLRAAQAALQSAQEAVTAARDAGMRTGEVEADLEAVQALLAELNSAGLGGLGLQGAMRRAEEITARAGGVAEEARALAVAVQKTRNDLASVRTRVQMVAGRRERVVDAMSVLRRSYAAACWQDLQGAPNAIEQALERSRERIAETDAAAGRQEWREVARSLAAARAELKDAERRAKAVTDRVDDLREAEADPGKPLEQARFAVRDAQRLAVAQPGGAAPRHAQALDALVARLERAPGTLEGGHPDYWAYLKELRSITQQAHDVVEIIRSEHSPR</sequence>
<comment type="caution">
    <text evidence="3">The sequence shown here is derived from an EMBL/GenBank/DDBJ whole genome shotgun (WGS) entry which is preliminary data.</text>
</comment>
<dbReference type="RefSeq" id="WP_344837605.1">
    <property type="nucleotide sequence ID" value="NZ_BAAAUV010000032.1"/>
</dbReference>
<name>A0ABP6QMD1_9ACTN</name>
<reference evidence="4" key="1">
    <citation type="journal article" date="2019" name="Int. J. Syst. Evol. Microbiol.">
        <title>The Global Catalogue of Microorganisms (GCM) 10K type strain sequencing project: providing services to taxonomists for standard genome sequencing and annotation.</title>
        <authorList>
            <consortium name="The Broad Institute Genomics Platform"/>
            <consortium name="The Broad Institute Genome Sequencing Center for Infectious Disease"/>
            <person name="Wu L."/>
            <person name="Ma J."/>
        </authorList>
    </citation>
    <scope>NUCLEOTIDE SEQUENCE [LARGE SCALE GENOMIC DNA]</scope>
    <source>
        <strain evidence="4">JCM 9377</strain>
    </source>
</reference>
<gene>
    <name evidence="3" type="ORF">GCM10010468_71780</name>
</gene>